<comment type="subcellular location">
    <subcellularLocation>
        <location evidence="1">Late endosome</location>
    </subcellularLocation>
</comment>
<feature type="compositionally biased region" description="Polar residues" evidence="5">
    <location>
        <begin position="224"/>
        <end position="233"/>
    </location>
</feature>
<dbReference type="InterPro" id="IPR052428">
    <property type="entry name" value="Autophagy_HostDef_Reg"/>
</dbReference>
<dbReference type="SMART" id="SM01175">
    <property type="entry name" value="DUF4206"/>
    <property type="match status" value="1"/>
</dbReference>
<dbReference type="SUPFAM" id="SSF140741">
    <property type="entry name" value="RUN domain-like"/>
    <property type="match status" value="1"/>
</dbReference>
<keyword evidence="2" id="KW-0597">Phosphoprotein</keyword>
<keyword evidence="3" id="KW-0967">Endosome</keyword>
<reference evidence="7 8" key="1">
    <citation type="journal article" date="2024" name="BMC Genomics">
        <title>Genome assembly of redclaw crayfish (Cherax quadricarinatus) provides insights into its immune adaptation and hypoxia tolerance.</title>
        <authorList>
            <person name="Liu Z."/>
            <person name="Zheng J."/>
            <person name="Li H."/>
            <person name="Fang K."/>
            <person name="Wang S."/>
            <person name="He J."/>
            <person name="Zhou D."/>
            <person name="Weng S."/>
            <person name="Chi M."/>
            <person name="Gu Z."/>
            <person name="He J."/>
            <person name="Li F."/>
            <person name="Wang M."/>
        </authorList>
    </citation>
    <scope>NUCLEOTIDE SEQUENCE [LARGE SCALE GENOMIC DNA]</scope>
    <source>
        <strain evidence="7">ZL_2023a</strain>
    </source>
</reference>
<dbReference type="Gene3D" id="1.20.58.900">
    <property type="match status" value="1"/>
</dbReference>
<sequence>MANLLKGTVAPTFIKNGSKSIKPKQEELLKSHENDAEKLITQRAEVESLLSELVNTVGAVLTSRPTQVWQIYGGFQRVYETVKNIFCHGCKHTDVLGNADVWPFVVGLRVLNPALGPCVKMTTTPQPADDWIRMSLEKLQLAAKIEALTSDRDYVQKHYQPWALMYSQEHVSAVITCLRALEENSQSLLADINSRLIVGAYQPLPGTAATLHTDLISKSEPKMNASSLPTSPVTEKEWPTVLSPSSRPRKNLKKEILRKESIYSSPSLDTIESLKSKEMHPISTYNIKTLNADSVEAQDVTLMQRESPDGSSDCSDWPAMSPVDQSVQVFLTQETSQVSSNSSPLTSTLIQCKTSHILTNDTGARPKELSTTSQSDNQPVSFLEYLDINDSGGVPVSNISPSLLQVNYGGECSTSDGDSSTTCSIHRPKGSGLKTPQLRHRASSGRLVSVPADSDQDSEETVDGIPSQVSRRRRRLPSTIQSSGFSVKCLVDSRGILKSEGNHQANSSDDRVKNISEQSSYCDKSMVHQAVISTSCSRSHPCSAEPTSSELPQTTKVPVTSTPKAVTKIILPHAVSTPVSATLPVEVMANVALSAPQCVSTPNSLPRETTEIKKKTHGRSHSDGSQELVGKLHLSQSNTAPELESKMKMAKVSAKPKDSGTSASVQVRKRFMEDGGHSITPAADNGFFPRPQPGQSLIGFLSSKEFHKQYAELDRENAHFSISEAVIAALTQMQFDAWQQKYCSSPGTGDESDEEIRSLQARIKEKRRQKLSGSVLSAATSTNAVIEAISECQTWATKPSVKVDSTTDYSVYESPQSSTYNSESDLVSELEEEIDNDESSSCEDTPILQSRSNSESGLSSFKSDLTSAENVALNLLKHFNEQRLPKASELEWLVSEQDVPQKLLPLPTSVAVSPDDAGAVKALHSQTQFRGTSDWAPPRPQLILTLHTNTKRSVLMGTQGWRCAGCGMRVSERLSRHFRLCNYLGRYFCTTCHSNQTAMIPAKILHKWDFKLYPVAKFSSELIKSMRSDPLFNIDALNPGLYKRCRHLQQAYIYRLQVYRTLPYINTCSRAHSEKALLSKIPPHWASDPHAYSLDDLVAIKAGLVVMELKNITSQCIKHIARCQVCMGRGFICEVCGRGDPIFPFQLDSTALCNICSACFHAGCYSPIRCPRCIRRETRRLSQDHHEVLGS</sequence>
<dbReference type="AlphaFoldDB" id="A0AAW0YCC4"/>
<feature type="compositionally biased region" description="Acidic residues" evidence="5">
    <location>
        <begin position="826"/>
        <end position="841"/>
    </location>
</feature>
<gene>
    <name evidence="7" type="ORF">OTU49_015407</name>
</gene>
<evidence type="ECO:0000256" key="4">
    <source>
        <dbReference type="ARBA" id="ARBA00023006"/>
    </source>
</evidence>
<evidence type="ECO:0000256" key="1">
    <source>
        <dbReference type="ARBA" id="ARBA00004603"/>
    </source>
</evidence>
<evidence type="ECO:0000259" key="6">
    <source>
        <dbReference type="PROSITE" id="PS50826"/>
    </source>
</evidence>
<dbReference type="GO" id="GO:0006914">
    <property type="term" value="P:autophagy"/>
    <property type="evidence" value="ECO:0007669"/>
    <property type="project" value="UniProtKB-KW"/>
</dbReference>
<dbReference type="Proteomes" id="UP001445076">
    <property type="component" value="Unassembled WGS sequence"/>
</dbReference>
<dbReference type="CDD" id="cd15489">
    <property type="entry name" value="PHD_SF"/>
    <property type="match status" value="1"/>
</dbReference>
<feature type="region of interest" description="Disordered" evidence="5">
    <location>
        <begin position="414"/>
        <end position="477"/>
    </location>
</feature>
<dbReference type="InterPro" id="IPR037213">
    <property type="entry name" value="Run_dom_sf"/>
</dbReference>
<dbReference type="GO" id="GO:0005770">
    <property type="term" value="C:late endosome"/>
    <property type="evidence" value="ECO:0007669"/>
    <property type="project" value="UniProtKB-SubCell"/>
</dbReference>
<accession>A0AAW0YCC4</accession>
<dbReference type="PANTHER" id="PTHR45971:SF1">
    <property type="entry name" value="RUBICON, ISOFORM A"/>
    <property type="match status" value="1"/>
</dbReference>
<dbReference type="PROSITE" id="PS50826">
    <property type="entry name" value="RUN"/>
    <property type="match status" value="1"/>
</dbReference>
<dbReference type="PANTHER" id="PTHR45971">
    <property type="entry name" value="PHOX (PX) DOMAIN-CONTAINING PROTEIN"/>
    <property type="match status" value="1"/>
</dbReference>
<feature type="compositionally biased region" description="Low complexity" evidence="5">
    <location>
        <begin position="414"/>
        <end position="424"/>
    </location>
</feature>
<feature type="region of interest" description="Disordered" evidence="5">
    <location>
        <begin position="538"/>
        <end position="558"/>
    </location>
</feature>
<feature type="region of interest" description="Disordered" evidence="5">
    <location>
        <begin position="811"/>
        <end position="861"/>
    </location>
</feature>
<dbReference type="GO" id="GO:1901981">
    <property type="term" value="F:phosphatidylinositol phosphate binding"/>
    <property type="evidence" value="ECO:0007669"/>
    <property type="project" value="TreeGrafter"/>
</dbReference>
<feature type="region of interest" description="Disordered" evidence="5">
    <location>
        <begin position="601"/>
        <end position="628"/>
    </location>
</feature>
<evidence type="ECO:0000313" key="7">
    <source>
        <dbReference type="EMBL" id="KAK8749524.1"/>
    </source>
</evidence>
<protein>
    <recommendedName>
        <fullName evidence="6">RUN domain-containing protein</fullName>
    </recommendedName>
</protein>
<dbReference type="InterPro" id="IPR048569">
    <property type="entry name" value="RUBC_PIKBD"/>
</dbReference>
<dbReference type="Pfam" id="PF21054">
    <property type="entry name" value="RUBC_PIKBD"/>
    <property type="match status" value="1"/>
</dbReference>
<dbReference type="Pfam" id="PF13901">
    <property type="entry name" value="RH_dom"/>
    <property type="match status" value="1"/>
</dbReference>
<dbReference type="SMART" id="SM00593">
    <property type="entry name" value="RUN"/>
    <property type="match status" value="1"/>
</dbReference>
<comment type="caution">
    <text evidence="7">The sequence shown here is derived from an EMBL/GenBank/DDBJ whole genome shotgun (WGS) entry which is preliminary data.</text>
</comment>
<evidence type="ECO:0000256" key="3">
    <source>
        <dbReference type="ARBA" id="ARBA00022753"/>
    </source>
</evidence>
<evidence type="ECO:0000256" key="2">
    <source>
        <dbReference type="ARBA" id="ARBA00022553"/>
    </source>
</evidence>
<organism evidence="7 8">
    <name type="scientific">Cherax quadricarinatus</name>
    <name type="common">Australian red claw crayfish</name>
    <dbReference type="NCBI Taxonomy" id="27406"/>
    <lineage>
        <taxon>Eukaryota</taxon>
        <taxon>Metazoa</taxon>
        <taxon>Ecdysozoa</taxon>
        <taxon>Arthropoda</taxon>
        <taxon>Crustacea</taxon>
        <taxon>Multicrustacea</taxon>
        <taxon>Malacostraca</taxon>
        <taxon>Eumalacostraca</taxon>
        <taxon>Eucarida</taxon>
        <taxon>Decapoda</taxon>
        <taxon>Pleocyemata</taxon>
        <taxon>Astacidea</taxon>
        <taxon>Parastacoidea</taxon>
        <taxon>Parastacidae</taxon>
        <taxon>Cherax</taxon>
    </lineage>
</organism>
<keyword evidence="4" id="KW-0072">Autophagy</keyword>
<evidence type="ECO:0000256" key="5">
    <source>
        <dbReference type="SAM" id="MobiDB-lite"/>
    </source>
</evidence>
<proteinExistence type="predicted"/>
<dbReference type="InterPro" id="IPR025258">
    <property type="entry name" value="RH_dom"/>
</dbReference>
<evidence type="ECO:0000313" key="8">
    <source>
        <dbReference type="Proteomes" id="UP001445076"/>
    </source>
</evidence>
<feature type="region of interest" description="Disordered" evidence="5">
    <location>
        <begin position="221"/>
        <end position="250"/>
    </location>
</feature>
<feature type="compositionally biased region" description="Polar residues" evidence="5">
    <location>
        <begin position="811"/>
        <end position="821"/>
    </location>
</feature>
<feature type="domain" description="RUN" evidence="6">
    <location>
        <begin position="69"/>
        <end position="193"/>
    </location>
</feature>
<name>A0AAW0YCC4_CHEQU</name>
<dbReference type="EMBL" id="JARKIK010000009">
    <property type="protein sequence ID" value="KAK8749524.1"/>
    <property type="molecule type" value="Genomic_DNA"/>
</dbReference>
<keyword evidence="8" id="KW-1185">Reference proteome</keyword>
<dbReference type="Pfam" id="PF02759">
    <property type="entry name" value="RUN"/>
    <property type="match status" value="1"/>
</dbReference>
<feature type="compositionally biased region" description="Polar residues" evidence="5">
    <location>
        <begin position="847"/>
        <end position="861"/>
    </location>
</feature>
<dbReference type="InterPro" id="IPR004012">
    <property type="entry name" value="Run_dom"/>
</dbReference>